<evidence type="ECO:0000313" key="4">
    <source>
        <dbReference type="Proteomes" id="UP000245771"/>
    </source>
</evidence>
<accession>A0A316VAW9</accession>
<feature type="domain" description="Nitroreductase" evidence="2">
    <location>
        <begin position="46"/>
        <end position="191"/>
    </location>
</feature>
<name>A0A316VAW9_9BASI</name>
<dbReference type="PANTHER" id="PTHR43035:SF1">
    <property type="entry name" value="FATTY ACID REPRESSION MUTANT PROTEIN 2-RELATED"/>
    <property type="match status" value="1"/>
</dbReference>
<evidence type="ECO:0000256" key="1">
    <source>
        <dbReference type="SAM" id="MobiDB-lite"/>
    </source>
</evidence>
<organism evidence="3 4">
    <name type="scientific">Meira miltonrushii</name>
    <dbReference type="NCBI Taxonomy" id="1280837"/>
    <lineage>
        <taxon>Eukaryota</taxon>
        <taxon>Fungi</taxon>
        <taxon>Dikarya</taxon>
        <taxon>Basidiomycota</taxon>
        <taxon>Ustilaginomycotina</taxon>
        <taxon>Exobasidiomycetes</taxon>
        <taxon>Exobasidiales</taxon>
        <taxon>Brachybasidiaceae</taxon>
        <taxon>Meira</taxon>
    </lineage>
</organism>
<gene>
    <name evidence="3" type="ORF">FA14DRAFT_160239</name>
</gene>
<dbReference type="Proteomes" id="UP000245771">
    <property type="component" value="Unassembled WGS sequence"/>
</dbReference>
<evidence type="ECO:0000313" key="3">
    <source>
        <dbReference type="EMBL" id="PWN34789.1"/>
    </source>
</evidence>
<feature type="compositionally biased region" description="Polar residues" evidence="1">
    <location>
        <begin position="11"/>
        <end position="24"/>
    </location>
</feature>
<reference evidence="3 4" key="1">
    <citation type="journal article" date="2018" name="Mol. Biol. Evol.">
        <title>Broad Genomic Sampling Reveals a Smut Pathogenic Ancestry of the Fungal Clade Ustilaginomycotina.</title>
        <authorList>
            <person name="Kijpornyongpan T."/>
            <person name="Mondo S.J."/>
            <person name="Barry K."/>
            <person name="Sandor L."/>
            <person name="Lee J."/>
            <person name="Lipzen A."/>
            <person name="Pangilinan J."/>
            <person name="LaButti K."/>
            <person name="Hainaut M."/>
            <person name="Henrissat B."/>
            <person name="Grigoriev I.V."/>
            <person name="Spatafora J.W."/>
            <person name="Aime M.C."/>
        </authorList>
    </citation>
    <scope>NUCLEOTIDE SEQUENCE [LARGE SCALE GENOMIC DNA]</scope>
    <source>
        <strain evidence="3 4">MCA 3882</strain>
    </source>
</reference>
<keyword evidence="4" id="KW-1185">Reference proteome</keyword>
<dbReference type="RefSeq" id="XP_025355091.1">
    <property type="nucleotide sequence ID" value="XM_025498585.1"/>
</dbReference>
<proteinExistence type="predicted"/>
<dbReference type="InterPro" id="IPR000415">
    <property type="entry name" value="Nitroreductase-like"/>
</dbReference>
<dbReference type="InParanoid" id="A0A316VAW9"/>
<sequence>MLTSIKKAFSATPSKPTSQSQPQTAPEKPAVTMSKSQKVQEFLQLIKQRRSIHALNNTPILPDAELVSLIKSTVRESPSAFNSQTSRVVVLLGEDHVHYWSNIVKPAMRKAITDEATWSIFGPRYDMFAQGYGTALFFEDERTIKQLQESRPAIAKLFPQWSTHASGMAQLNTWTALEVAGYGANLQHVSESCKKHVDEQKTDIPLFHL</sequence>
<dbReference type="Pfam" id="PF00881">
    <property type="entry name" value="Nitroreductase"/>
    <property type="match status" value="1"/>
</dbReference>
<dbReference type="STRING" id="1280837.A0A316VAW9"/>
<dbReference type="InterPro" id="IPR029479">
    <property type="entry name" value="Nitroreductase"/>
</dbReference>
<dbReference type="GO" id="GO:0016491">
    <property type="term" value="F:oxidoreductase activity"/>
    <property type="evidence" value="ECO:0007669"/>
    <property type="project" value="InterPro"/>
</dbReference>
<dbReference type="Gene3D" id="3.40.109.10">
    <property type="entry name" value="NADH Oxidase"/>
    <property type="match status" value="1"/>
</dbReference>
<dbReference type="AlphaFoldDB" id="A0A316VAW9"/>
<dbReference type="EMBL" id="KZ819603">
    <property type="protein sequence ID" value="PWN34789.1"/>
    <property type="molecule type" value="Genomic_DNA"/>
</dbReference>
<dbReference type="OrthoDB" id="2138173at2759"/>
<dbReference type="GeneID" id="37020366"/>
<dbReference type="GO" id="GO:0034599">
    <property type="term" value="P:cellular response to oxidative stress"/>
    <property type="evidence" value="ECO:0007669"/>
    <property type="project" value="InterPro"/>
</dbReference>
<dbReference type="PANTHER" id="PTHR43035">
    <property type="entry name" value="FATTY ACID REPRESSION MUTANT PROTEIN 2-RELATED"/>
    <property type="match status" value="1"/>
</dbReference>
<feature type="region of interest" description="Disordered" evidence="1">
    <location>
        <begin position="1"/>
        <end position="34"/>
    </location>
</feature>
<dbReference type="SUPFAM" id="SSF55469">
    <property type="entry name" value="FMN-dependent nitroreductase-like"/>
    <property type="match status" value="1"/>
</dbReference>
<dbReference type="InterPro" id="IPR033877">
    <property type="entry name" value="Frm2/Hbn1"/>
</dbReference>
<evidence type="ECO:0000259" key="2">
    <source>
        <dbReference type="Pfam" id="PF00881"/>
    </source>
</evidence>
<protein>
    <submittedName>
        <fullName evidence="3">Nitroreductase</fullName>
    </submittedName>
</protein>